<dbReference type="OrthoDB" id="3350465at2"/>
<feature type="coiled-coil region" evidence="1">
    <location>
        <begin position="184"/>
        <end position="211"/>
    </location>
</feature>
<protein>
    <recommendedName>
        <fullName evidence="4">Primosomal protein</fullName>
    </recommendedName>
</protein>
<keyword evidence="1" id="KW-0175">Coiled coil</keyword>
<evidence type="ECO:0008006" key="4">
    <source>
        <dbReference type="Google" id="ProtNLM"/>
    </source>
</evidence>
<gene>
    <name evidence="2" type="ORF">CAQU_02580</name>
</gene>
<dbReference type="Proteomes" id="UP000185478">
    <property type="component" value="Chromosome"/>
</dbReference>
<proteinExistence type="predicted"/>
<dbReference type="RefSeq" id="WP_075724928.1">
    <property type="nucleotide sequence ID" value="NZ_CP009245.1"/>
</dbReference>
<dbReference type="KEGG" id="caqu:CAQU_02580"/>
<evidence type="ECO:0000313" key="2">
    <source>
        <dbReference type="EMBL" id="APT84137.1"/>
    </source>
</evidence>
<sequence length="408" mass="44558">MATNGIVPVKISLPQGDLYTLWAPLYKEHGSEWQALLGHGDDVYAFASPGAMLTFLESGEPHDLTDHPKWGAYSNDNSPLRVVPDARNTFDLVELPAWLAERPSHANVSATSRAFRFARSVGDVLTLLPVQSFFSSHSILANVDRGSDHYSGEAGFSEWTGVGNVVKGGWRDVIKALDEAISVKDIDEAKAADAEQRIADAEQAAKDKEAKEEADAKAALRAADPYDLSVWGQAGIDPVKIVIDGRTLYTLRTYLDDTPVFLGEYGQITSFNNRKAFVRWLIEHKDHNMAKLSTWQDIMDAANGGTLEITAHDDNTYVFTGLAEAISKGPQAVDKDQMLQAYSLLADAADWAKDDSVSSILVANPAIQEFIAYVGGAPSGYIPSAPYTSEVEGWKELENTLIGRFTKF</sequence>
<reference evidence="2 3" key="1">
    <citation type="submission" date="2014-08" db="EMBL/GenBank/DDBJ databases">
        <title>Complete genome sequence of Corynebacterium aquilae S-613T(T) (=DSM 44791(T)), isolated from the choana of a healthy golden eagle.</title>
        <authorList>
            <person name="Ruckert C."/>
            <person name="Albersmeier A."/>
            <person name="Winkler A."/>
            <person name="Kalinowski J."/>
        </authorList>
    </citation>
    <scope>NUCLEOTIDE SEQUENCE [LARGE SCALE GENOMIC DNA]</scope>
    <source>
        <strain evidence="2 3">S-613</strain>
    </source>
</reference>
<name>A0A1L7CE74_9CORY</name>
<dbReference type="STRING" id="1431546.CAQU_02580"/>
<evidence type="ECO:0000256" key="1">
    <source>
        <dbReference type="SAM" id="Coils"/>
    </source>
</evidence>
<keyword evidence="3" id="KW-1185">Reference proteome</keyword>
<dbReference type="AlphaFoldDB" id="A0A1L7CE74"/>
<organism evidence="2 3">
    <name type="scientific">Corynebacterium aquilae DSM 44791</name>
    <dbReference type="NCBI Taxonomy" id="1431546"/>
    <lineage>
        <taxon>Bacteria</taxon>
        <taxon>Bacillati</taxon>
        <taxon>Actinomycetota</taxon>
        <taxon>Actinomycetes</taxon>
        <taxon>Mycobacteriales</taxon>
        <taxon>Corynebacteriaceae</taxon>
        <taxon>Corynebacterium</taxon>
    </lineage>
</organism>
<evidence type="ECO:0000313" key="3">
    <source>
        <dbReference type="Proteomes" id="UP000185478"/>
    </source>
</evidence>
<dbReference type="EMBL" id="CP009245">
    <property type="protein sequence ID" value="APT84137.1"/>
    <property type="molecule type" value="Genomic_DNA"/>
</dbReference>
<accession>A0A1L7CE74</accession>